<dbReference type="GeneID" id="63755969"/>
<dbReference type="VEuPathDB" id="FungiDB:ASPSYDRAFT_1089732"/>
<dbReference type="EMBL" id="KV878589">
    <property type="protein sequence ID" value="OJJ56765.1"/>
    <property type="molecule type" value="Genomic_DNA"/>
</dbReference>
<dbReference type="AlphaFoldDB" id="A0A1L9TBK1"/>
<dbReference type="VEuPathDB" id="FungiDB:ASPSYDRAFT_559583"/>
<reference evidence="2" key="1">
    <citation type="submission" date="2015-09" db="EMBL/GenBank/DDBJ databases">
        <title>Genomic diversity in the industrially and medically important fungal genus Aspergillus.</title>
        <authorList>
            <consortium name="DOE Joint Genome Institute"/>
            <person name="Riley R."/>
            <person name="Labutti K."/>
            <person name="Clum A."/>
            <person name="Sun H."/>
            <person name="Wiebenga A."/>
            <person name="De Vries R.P."/>
            <person name="Grigoriev I.V."/>
        </authorList>
    </citation>
    <scope>NUCLEOTIDE SEQUENCE [LARGE SCALE GENOMIC DNA]</scope>
    <source>
        <strain evidence="2">CBS 593.65</strain>
    </source>
</reference>
<keyword evidence="3" id="KW-1185">Reference proteome</keyword>
<protein>
    <submittedName>
        <fullName evidence="2">Uncharacterized protein</fullName>
    </submittedName>
</protein>
<proteinExistence type="predicted"/>
<organism evidence="2 3">
    <name type="scientific">Aspergillus sydowii CBS 593.65</name>
    <dbReference type="NCBI Taxonomy" id="1036612"/>
    <lineage>
        <taxon>Eukaryota</taxon>
        <taxon>Fungi</taxon>
        <taxon>Dikarya</taxon>
        <taxon>Ascomycota</taxon>
        <taxon>Pezizomycotina</taxon>
        <taxon>Eurotiomycetes</taxon>
        <taxon>Eurotiomycetidae</taxon>
        <taxon>Eurotiales</taxon>
        <taxon>Aspergillaceae</taxon>
        <taxon>Aspergillus</taxon>
        <taxon>Aspergillus subgen. Nidulantes</taxon>
    </lineage>
</organism>
<dbReference type="RefSeq" id="XP_040700571.1">
    <property type="nucleotide sequence ID" value="XM_040839896.1"/>
</dbReference>
<gene>
    <name evidence="2" type="ORF">ASPSYDRAFT_1089732</name>
    <name evidence="1" type="ORF">ASPSYDRAFT_559583</name>
</gene>
<evidence type="ECO:0000313" key="1">
    <source>
        <dbReference type="EMBL" id="OJJ53281.1"/>
    </source>
</evidence>
<dbReference type="Proteomes" id="UP000184356">
    <property type="component" value="Unassembled WGS sequence"/>
</dbReference>
<reference evidence="3" key="2">
    <citation type="journal article" date="2017" name="Genome Biol.">
        <title>Comparative genomics reveals high biological diversity and specific adaptations in the industrially and medically important fungal genus Aspergillus.</title>
        <authorList>
            <person name="de Vries R.P."/>
            <person name="Riley R."/>
            <person name="Wiebenga A."/>
            <person name="Aguilar-Osorio G."/>
            <person name="Amillis S."/>
            <person name="Uchima C.A."/>
            <person name="Anderluh G."/>
            <person name="Asadollahi M."/>
            <person name="Askin M."/>
            <person name="Barry K."/>
            <person name="Battaglia E."/>
            <person name="Bayram O."/>
            <person name="Benocci T."/>
            <person name="Braus-Stromeyer S.A."/>
            <person name="Caldana C."/>
            <person name="Canovas D."/>
            <person name="Cerqueira G.C."/>
            <person name="Chen F."/>
            <person name="Chen W."/>
            <person name="Choi C."/>
            <person name="Clum A."/>
            <person name="Dos Santos R.A."/>
            <person name="Damasio A.R."/>
            <person name="Diallinas G."/>
            <person name="Emri T."/>
            <person name="Fekete E."/>
            <person name="Flipphi M."/>
            <person name="Freyberg S."/>
            <person name="Gallo A."/>
            <person name="Gournas C."/>
            <person name="Habgood R."/>
            <person name="Hainaut M."/>
            <person name="Harispe M.L."/>
            <person name="Henrissat B."/>
            <person name="Hilden K.S."/>
            <person name="Hope R."/>
            <person name="Hossain A."/>
            <person name="Karabika E."/>
            <person name="Karaffa L."/>
            <person name="Karanyi Z."/>
            <person name="Krasevec N."/>
            <person name="Kuo A."/>
            <person name="Kusch H."/>
            <person name="LaButti K."/>
            <person name="Lagendijk E.L."/>
            <person name="Lapidus A."/>
            <person name="Levasseur A."/>
            <person name="Lindquist E."/>
            <person name="Lipzen A."/>
            <person name="Logrieco A.F."/>
            <person name="MacCabe A."/>
            <person name="Maekelae M.R."/>
            <person name="Malavazi I."/>
            <person name="Melin P."/>
            <person name="Meyer V."/>
            <person name="Mielnichuk N."/>
            <person name="Miskei M."/>
            <person name="Molnar A.P."/>
            <person name="Mule G."/>
            <person name="Ngan C.Y."/>
            <person name="Orejas M."/>
            <person name="Orosz E."/>
            <person name="Ouedraogo J.P."/>
            <person name="Overkamp K.M."/>
            <person name="Park H.-S."/>
            <person name="Perrone G."/>
            <person name="Piumi F."/>
            <person name="Punt P.J."/>
            <person name="Ram A.F."/>
            <person name="Ramon A."/>
            <person name="Rauscher S."/>
            <person name="Record E."/>
            <person name="Riano-Pachon D.M."/>
            <person name="Robert V."/>
            <person name="Roehrig J."/>
            <person name="Ruller R."/>
            <person name="Salamov A."/>
            <person name="Salih N.S."/>
            <person name="Samson R.A."/>
            <person name="Sandor E."/>
            <person name="Sanguinetti M."/>
            <person name="Schuetze T."/>
            <person name="Sepcic K."/>
            <person name="Shelest E."/>
            <person name="Sherlock G."/>
            <person name="Sophianopoulou V."/>
            <person name="Squina F.M."/>
            <person name="Sun H."/>
            <person name="Susca A."/>
            <person name="Todd R.B."/>
            <person name="Tsang A."/>
            <person name="Unkles S.E."/>
            <person name="van de Wiele N."/>
            <person name="van Rossen-Uffink D."/>
            <person name="Oliveira J.V."/>
            <person name="Vesth T.C."/>
            <person name="Visser J."/>
            <person name="Yu J.-H."/>
            <person name="Zhou M."/>
            <person name="Andersen M.R."/>
            <person name="Archer D.B."/>
            <person name="Baker S.E."/>
            <person name="Benoit I."/>
            <person name="Brakhage A.A."/>
            <person name="Braus G.H."/>
            <person name="Fischer R."/>
            <person name="Frisvad J.C."/>
            <person name="Goldman G.H."/>
            <person name="Houbraken J."/>
            <person name="Oakley B."/>
            <person name="Pocsi I."/>
            <person name="Scazzocchio C."/>
            <person name="Seiboth B."/>
            <person name="vanKuyk P.A."/>
            <person name="Wortman J."/>
            <person name="Dyer P.S."/>
            <person name="Grigoriev I.V."/>
        </authorList>
    </citation>
    <scope>NUCLEOTIDE SEQUENCE [LARGE SCALE GENOMIC DNA]</scope>
    <source>
        <strain evidence="3">CBS 593.65</strain>
    </source>
</reference>
<name>A0A1L9TBK1_9EURO</name>
<evidence type="ECO:0000313" key="3">
    <source>
        <dbReference type="Proteomes" id="UP000184356"/>
    </source>
</evidence>
<accession>A0A1L9TBK1</accession>
<dbReference type="EMBL" id="KV878598">
    <property type="protein sequence ID" value="OJJ53281.1"/>
    <property type="molecule type" value="Genomic_DNA"/>
</dbReference>
<sequence length="157" mass="18019">MPHSLCLRSSLFPYPFRYFFLFSDHYFFDFLLRLPCLGVGPERPVGGVRNDSEESHQIASQAVSQEQDRCVLRLNPSWPSLQAKLDQSADPPNGRFPFLYPPSSLWQLYHLLRLYLHAPRHILTLLSFPFLAIHSEPPFVSSSGLPRTRRTNPALPA</sequence>
<evidence type="ECO:0000313" key="2">
    <source>
        <dbReference type="EMBL" id="OJJ56765.1"/>
    </source>
</evidence>